<evidence type="ECO:0000313" key="6">
    <source>
        <dbReference type="EMBL" id="OTP67750.1"/>
    </source>
</evidence>
<keyword evidence="3" id="KW-0520">NAD</keyword>
<dbReference type="InterPro" id="IPR044516">
    <property type="entry name" value="UXS-like"/>
</dbReference>
<dbReference type="EMBL" id="NBTZ01000148">
    <property type="protein sequence ID" value="OTP67750.1"/>
    <property type="molecule type" value="Genomic_DNA"/>
</dbReference>
<name>A0A242M9H4_CABSO</name>
<accession>A0A242M9H4</accession>
<reference evidence="6 7" key="1">
    <citation type="submission" date="2017-03" db="EMBL/GenBank/DDBJ databases">
        <title>Genome analysis of strain PAMC 26577.</title>
        <authorList>
            <person name="Oh H.-M."/>
            <person name="Yang J.-A."/>
        </authorList>
    </citation>
    <scope>NUCLEOTIDE SEQUENCE [LARGE SCALE GENOMIC DNA]</scope>
    <source>
        <strain evidence="6 7">PAMC 26577</strain>
    </source>
</reference>
<evidence type="ECO:0000313" key="7">
    <source>
        <dbReference type="Proteomes" id="UP000195221"/>
    </source>
</evidence>
<dbReference type="GO" id="GO:0005737">
    <property type="term" value="C:cytoplasm"/>
    <property type="evidence" value="ECO:0007669"/>
    <property type="project" value="TreeGrafter"/>
</dbReference>
<evidence type="ECO:0000259" key="5">
    <source>
        <dbReference type="Pfam" id="PF01370"/>
    </source>
</evidence>
<sequence>MRKPLPQDDLDFVVEHTADVWSALDRARLFISGGTGFIGSWLLEVVQHANQVVGSKIETVALSRDPQKAIGYAPHLFAARGMKLIQGDVASFEAGRQPVDACIHAATDVADLARAGDALRVFDTGVTGTRRVLDFAQANGASRFLLTSSGAVYGAQPATLALTPETYSGAPDPLKMASAYGESKRAAEWLASAYAQQHSSMHVSIARIYALLGPAIPLDGPFAAGNFIRDALAGKQIGINGDGRPLRSYLYMADACIWLLRMLVRGESGTAYNVGSEREISIIDLARMVERQCGSTLPAAPAVQAGSGPAPRYVPDTSKARHALDVDEFTPLELALSKTINWNRSAVTA</sequence>
<comment type="caution">
    <text evidence="6">The sequence shown here is derived from an EMBL/GenBank/DDBJ whole genome shotgun (WGS) entry which is preliminary data.</text>
</comment>
<dbReference type="GO" id="GO:0042732">
    <property type="term" value="P:D-xylose metabolic process"/>
    <property type="evidence" value="ECO:0007669"/>
    <property type="project" value="InterPro"/>
</dbReference>
<evidence type="ECO:0000256" key="4">
    <source>
        <dbReference type="ARBA" id="ARBA00023239"/>
    </source>
</evidence>
<dbReference type="InterPro" id="IPR036291">
    <property type="entry name" value="NAD(P)-bd_dom_sf"/>
</dbReference>
<dbReference type="Gene3D" id="3.40.50.720">
    <property type="entry name" value="NAD(P)-binding Rossmann-like Domain"/>
    <property type="match status" value="1"/>
</dbReference>
<dbReference type="Proteomes" id="UP000195221">
    <property type="component" value="Unassembled WGS sequence"/>
</dbReference>
<dbReference type="SUPFAM" id="SSF51735">
    <property type="entry name" value="NAD(P)-binding Rossmann-fold domains"/>
    <property type="match status" value="1"/>
</dbReference>
<keyword evidence="4" id="KW-0456">Lyase</keyword>
<proteinExistence type="predicted"/>
<dbReference type="GO" id="GO:0048040">
    <property type="term" value="F:UDP-glucuronate decarboxylase activity"/>
    <property type="evidence" value="ECO:0007669"/>
    <property type="project" value="TreeGrafter"/>
</dbReference>
<organism evidence="6 7">
    <name type="scientific">Caballeronia sordidicola</name>
    <name type="common">Burkholderia sordidicola</name>
    <dbReference type="NCBI Taxonomy" id="196367"/>
    <lineage>
        <taxon>Bacteria</taxon>
        <taxon>Pseudomonadati</taxon>
        <taxon>Pseudomonadota</taxon>
        <taxon>Betaproteobacteria</taxon>
        <taxon>Burkholderiales</taxon>
        <taxon>Burkholderiaceae</taxon>
        <taxon>Caballeronia</taxon>
    </lineage>
</organism>
<keyword evidence="2" id="KW-0210">Decarboxylase</keyword>
<gene>
    <name evidence="6" type="ORF">PAMC26577_35800</name>
</gene>
<protein>
    <submittedName>
        <fullName evidence="6">dTDP-glucose 4,6-dehydratase</fullName>
    </submittedName>
</protein>
<comment type="cofactor">
    <cofactor evidence="1">
        <name>NAD(+)</name>
        <dbReference type="ChEBI" id="CHEBI:57540"/>
    </cofactor>
</comment>
<evidence type="ECO:0000256" key="2">
    <source>
        <dbReference type="ARBA" id="ARBA00022793"/>
    </source>
</evidence>
<dbReference type="RefSeq" id="WP_075358237.1">
    <property type="nucleotide sequence ID" value="NZ_MSRG01000025.1"/>
</dbReference>
<dbReference type="PANTHER" id="PTHR43078">
    <property type="entry name" value="UDP-GLUCURONIC ACID DECARBOXYLASE-RELATED"/>
    <property type="match status" value="1"/>
</dbReference>
<dbReference type="Pfam" id="PF01370">
    <property type="entry name" value="Epimerase"/>
    <property type="match status" value="1"/>
</dbReference>
<dbReference type="InterPro" id="IPR001509">
    <property type="entry name" value="Epimerase_deHydtase"/>
</dbReference>
<evidence type="ECO:0000256" key="3">
    <source>
        <dbReference type="ARBA" id="ARBA00023027"/>
    </source>
</evidence>
<dbReference type="GO" id="GO:0070403">
    <property type="term" value="F:NAD+ binding"/>
    <property type="evidence" value="ECO:0007669"/>
    <property type="project" value="InterPro"/>
</dbReference>
<evidence type="ECO:0000256" key="1">
    <source>
        <dbReference type="ARBA" id="ARBA00001911"/>
    </source>
</evidence>
<dbReference type="AlphaFoldDB" id="A0A242M9H4"/>
<feature type="domain" description="NAD-dependent epimerase/dehydratase" evidence="5">
    <location>
        <begin position="30"/>
        <end position="275"/>
    </location>
</feature>
<dbReference type="PANTHER" id="PTHR43078:SF6">
    <property type="entry name" value="UDP-GLUCURONIC ACID DECARBOXYLASE 1"/>
    <property type="match status" value="1"/>
</dbReference>